<evidence type="ECO:0000256" key="12">
    <source>
        <dbReference type="NCBIfam" id="TIGR03461"/>
    </source>
</evidence>
<evidence type="ECO:0000256" key="8">
    <source>
        <dbReference type="ARBA" id="ARBA00035676"/>
    </source>
</evidence>
<comment type="similarity">
    <text evidence="2 13">Belongs to the class-IV pyridoxal-phosphate-dependent aminotransferase family.</text>
</comment>
<dbReference type="NCBIfam" id="TIGR03461">
    <property type="entry name" value="pabC_Proteo"/>
    <property type="match status" value="1"/>
</dbReference>
<dbReference type="eggNOG" id="COG0115">
    <property type="taxonomic scope" value="Bacteria"/>
</dbReference>
<comment type="function">
    <text evidence="10">Involved in the biosynthesis of p-aminobenzoate (PABA), a precursor of tetrahydrofolate. Converts 4-amino-4-deoxychorismate into 4-aminobenzoate (PABA) and pyruvate.</text>
</comment>
<dbReference type="CDD" id="cd01559">
    <property type="entry name" value="ADCL_like"/>
    <property type="match status" value="1"/>
</dbReference>
<evidence type="ECO:0000256" key="4">
    <source>
        <dbReference type="ARBA" id="ARBA00022898"/>
    </source>
</evidence>
<dbReference type="InterPro" id="IPR050571">
    <property type="entry name" value="Class-IV_PLP-Dep_Aminotrnsfr"/>
</dbReference>
<dbReference type="PANTHER" id="PTHR42743">
    <property type="entry name" value="AMINO-ACID AMINOTRANSFERASE"/>
    <property type="match status" value="1"/>
</dbReference>
<evidence type="ECO:0000256" key="7">
    <source>
        <dbReference type="ARBA" id="ARBA00035633"/>
    </source>
</evidence>
<dbReference type="OrthoDB" id="9805628at2"/>
<evidence type="ECO:0000256" key="2">
    <source>
        <dbReference type="ARBA" id="ARBA00009320"/>
    </source>
</evidence>
<accession>A0A090V4X1</accession>
<comment type="cofactor">
    <cofactor evidence="1 14">
        <name>pyridoxal 5'-phosphate</name>
        <dbReference type="ChEBI" id="CHEBI:597326"/>
    </cofactor>
</comment>
<evidence type="ECO:0000256" key="5">
    <source>
        <dbReference type="ARBA" id="ARBA00022909"/>
    </source>
</evidence>
<dbReference type="AlphaFoldDB" id="A0A090V4X1"/>
<evidence type="ECO:0000256" key="14">
    <source>
        <dbReference type="RuleBase" id="RU004516"/>
    </source>
</evidence>
<dbReference type="GO" id="GO:0030170">
    <property type="term" value="F:pyridoxal phosphate binding"/>
    <property type="evidence" value="ECO:0007669"/>
    <property type="project" value="InterPro"/>
</dbReference>
<evidence type="ECO:0000256" key="1">
    <source>
        <dbReference type="ARBA" id="ARBA00001933"/>
    </source>
</evidence>
<dbReference type="GO" id="GO:0008696">
    <property type="term" value="F:4-amino-4-deoxychorismate lyase activity"/>
    <property type="evidence" value="ECO:0007669"/>
    <property type="project" value="UniProtKB-UniRule"/>
</dbReference>
<dbReference type="GO" id="GO:0005829">
    <property type="term" value="C:cytosol"/>
    <property type="evidence" value="ECO:0007669"/>
    <property type="project" value="TreeGrafter"/>
</dbReference>
<dbReference type="Gene3D" id="3.20.10.10">
    <property type="entry name" value="D-amino Acid Aminotransferase, subunit A, domain 2"/>
    <property type="match status" value="1"/>
</dbReference>
<keyword evidence="16" id="KW-1185">Reference proteome</keyword>
<dbReference type="EC" id="4.1.3.38" evidence="8 12"/>
<dbReference type="RefSeq" id="WP_042392770.1">
    <property type="nucleotide sequence ID" value="NZ_BBMZ01000015.1"/>
</dbReference>
<comment type="pathway">
    <text evidence="7">Cofactor biosynthesis; tetrahydrofolate biosynthesis; 4-aminobenzoate from chorismate: step 2/2.</text>
</comment>
<dbReference type="SUPFAM" id="SSF56752">
    <property type="entry name" value="D-aminoacid aminotransferase-like PLP-dependent enzymes"/>
    <property type="match status" value="1"/>
</dbReference>
<dbReference type="InterPro" id="IPR001544">
    <property type="entry name" value="Aminotrans_IV"/>
</dbReference>
<comment type="caution">
    <text evidence="15">The sequence shown here is derived from an EMBL/GenBank/DDBJ whole genome shotgun (WGS) entry which is preliminary data.</text>
</comment>
<dbReference type="STRING" id="1115515.EV102420_15_00640"/>
<evidence type="ECO:0000256" key="9">
    <source>
        <dbReference type="ARBA" id="ARBA00049529"/>
    </source>
</evidence>
<evidence type="ECO:0000256" key="10">
    <source>
        <dbReference type="ARBA" id="ARBA00054027"/>
    </source>
</evidence>
<gene>
    <name evidence="15" type="primary">pabC</name>
    <name evidence="15" type="ORF">EV102420_15_00640</name>
</gene>
<dbReference type="Proteomes" id="UP000029462">
    <property type="component" value="Unassembled WGS sequence"/>
</dbReference>
<dbReference type="GO" id="GO:0008153">
    <property type="term" value="P:4-aminobenzoate biosynthetic process"/>
    <property type="evidence" value="ECO:0007669"/>
    <property type="project" value="UniProtKB-UniRule"/>
</dbReference>
<reference evidence="15 16" key="1">
    <citation type="submission" date="2014-09" db="EMBL/GenBank/DDBJ databases">
        <title>Whole genome shotgun sequence of Escherichia vulneris NBRC 102420.</title>
        <authorList>
            <person name="Yoshida Y."/>
            <person name="Hosoyama A."/>
            <person name="Tsuchikane K."/>
            <person name="Ohji S."/>
            <person name="Ichikawa N."/>
            <person name="Kimura A."/>
            <person name="Yamazoe A."/>
            <person name="Ezaki T."/>
            <person name="Fujita N."/>
        </authorList>
    </citation>
    <scope>NUCLEOTIDE SEQUENCE [LARGE SCALE GENOMIC DNA]</scope>
    <source>
        <strain evidence="15 16">NBRC 102420</strain>
    </source>
</reference>
<organism evidence="15 16">
    <name type="scientific">Pseudescherichia vulneris NBRC 102420</name>
    <dbReference type="NCBI Taxonomy" id="1115515"/>
    <lineage>
        <taxon>Bacteria</taxon>
        <taxon>Pseudomonadati</taxon>
        <taxon>Pseudomonadota</taxon>
        <taxon>Gammaproteobacteria</taxon>
        <taxon>Enterobacterales</taxon>
        <taxon>Enterobacteriaceae</taxon>
        <taxon>Pseudescherichia</taxon>
    </lineage>
</organism>
<comment type="subunit">
    <text evidence="3">Homodimer.</text>
</comment>
<dbReference type="GO" id="GO:0046656">
    <property type="term" value="P:folic acid biosynthetic process"/>
    <property type="evidence" value="ECO:0007669"/>
    <property type="project" value="UniProtKB-KW"/>
</dbReference>
<dbReference type="FunFam" id="3.20.10.10:FF:000002">
    <property type="entry name" value="D-alanine aminotransferase"/>
    <property type="match status" value="1"/>
</dbReference>
<comment type="catalytic activity">
    <reaction evidence="9">
        <text>4-amino-4-deoxychorismate = 4-aminobenzoate + pyruvate + H(+)</text>
        <dbReference type="Rhea" id="RHEA:16201"/>
        <dbReference type="ChEBI" id="CHEBI:15361"/>
        <dbReference type="ChEBI" id="CHEBI:15378"/>
        <dbReference type="ChEBI" id="CHEBI:17836"/>
        <dbReference type="ChEBI" id="CHEBI:58406"/>
        <dbReference type="EC" id="4.1.3.38"/>
    </reaction>
</comment>
<name>A0A090V4X1_PSEVU</name>
<dbReference type="PROSITE" id="PS00770">
    <property type="entry name" value="AA_TRANSFER_CLASS_4"/>
    <property type="match status" value="1"/>
</dbReference>
<evidence type="ECO:0000313" key="16">
    <source>
        <dbReference type="Proteomes" id="UP000029462"/>
    </source>
</evidence>
<protein>
    <recommendedName>
        <fullName evidence="11 12">Aminodeoxychorismate lyase</fullName>
        <ecNumber evidence="8 12">4.1.3.38</ecNumber>
    </recommendedName>
</protein>
<evidence type="ECO:0000256" key="13">
    <source>
        <dbReference type="RuleBase" id="RU004106"/>
    </source>
</evidence>
<evidence type="ECO:0000256" key="11">
    <source>
        <dbReference type="ARBA" id="ARBA00069174"/>
    </source>
</evidence>
<evidence type="ECO:0000256" key="3">
    <source>
        <dbReference type="ARBA" id="ARBA00011738"/>
    </source>
</evidence>
<dbReference type="InterPro" id="IPR017824">
    <property type="entry name" value="Aminodeoxychorismate_lyase_IV"/>
</dbReference>
<proteinExistence type="inferred from homology"/>
<dbReference type="Pfam" id="PF01063">
    <property type="entry name" value="Aminotran_4"/>
    <property type="match status" value="1"/>
</dbReference>
<dbReference type="Gene3D" id="3.30.470.10">
    <property type="match status" value="1"/>
</dbReference>
<keyword evidence="5" id="KW-0289">Folate biosynthesis</keyword>
<dbReference type="EMBL" id="BBMZ01000015">
    <property type="protein sequence ID" value="GAL59168.1"/>
    <property type="molecule type" value="Genomic_DNA"/>
</dbReference>
<dbReference type="InterPro" id="IPR036038">
    <property type="entry name" value="Aminotransferase-like"/>
</dbReference>
<dbReference type="NCBIfam" id="NF004761">
    <property type="entry name" value="PRK06092.1"/>
    <property type="match status" value="1"/>
</dbReference>
<sequence>MFLINGCQQQTLAANDRAVQFGDGCFTTARIQTGEVQLLSAHLARLREACERLFIPFTDWPLLEQEMIALAGRQQAGVLKVMITRGAGGRGYSAAGCQAPTRILSLSAPPAHYARWQQAGITLALSPIRLGRNPHLAGIKHLNRLEQVLIRTHLEQTAGDEALVLDSDGLLTECCAANLFWRQGRTVFTPCLNQAGVKGIMRQFIIDRLAVSGFTFAEVNARPKALADADEVLICNALMPVVPVNACGEWEWTSRELYSFLSPLCERAISS</sequence>
<keyword evidence="6 15" id="KW-0456">Lyase</keyword>
<dbReference type="InterPro" id="IPR043131">
    <property type="entry name" value="BCAT-like_N"/>
</dbReference>
<dbReference type="InterPro" id="IPR018300">
    <property type="entry name" value="Aminotrans_IV_CS"/>
</dbReference>
<keyword evidence="4 14" id="KW-0663">Pyridoxal phosphate</keyword>
<evidence type="ECO:0000313" key="15">
    <source>
        <dbReference type="EMBL" id="GAL59168.1"/>
    </source>
</evidence>
<dbReference type="InterPro" id="IPR043132">
    <property type="entry name" value="BCAT-like_C"/>
</dbReference>
<evidence type="ECO:0000256" key="6">
    <source>
        <dbReference type="ARBA" id="ARBA00023239"/>
    </source>
</evidence>
<dbReference type="PANTHER" id="PTHR42743:SF2">
    <property type="entry name" value="AMINODEOXYCHORISMATE LYASE"/>
    <property type="match status" value="1"/>
</dbReference>